<sequence>MARSRSEARGDDKEEKTINLRGNEKNLPTIRKIFRHVDDFIDMANNGEVVWNNSELMSRMVSVERSIDTLTDSWQQALELAINGWPEGAQLITKTLQKRPMSQIDTPKSQGYDVAGFLPDVGRFLSGEPLCMLSDVNSAPKGKVVVNYSVSILVSADDNMQIISNFGAALISRIQFLEENGYRVALNWISMSNPYYVFQSQVDSGLLGPKVLIVFPLKSIDEPIKINRLAFWLMHPAAQRRIQFAIKERMNIEMWYQNKYGSPEIRIEEIKKECAENEIIIVINSECQSVEDAMKEILNQEKAQWKASEKRPLSR</sequence>
<dbReference type="RefSeq" id="WP_209596954.1">
    <property type="nucleotide sequence ID" value="NZ_JAGJCF010000020.1"/>
</dbReference>
<reference evidence="3 4" key="1">
    <citation type="submission" date="2021-04" db="EMBL/GenBank/DDBJ databases">
        <title>Whole genome sequence of Jiella sp. KSK16Y-1.</title>
        <authorList>
            <person name="Tuo L."/>
        </authorList>
    </citation>
    <scope>NUCLEOTIDE SEQUENCE [LARGE SCALE GENOMIC DNA]</scope>
    <source>
        <strain evidence="3 4">KSK16Y-1</strain>
    </source>
</reference>
<organism evidence="3 4">
    <name type="scientific">Jiella mangrovi</name>
    <dbReference type="NCBI Taxonomy" id="2821407"/>
    <lineage>
        <taxon>Bacteria</taxon>
        <taxon>Pseudomonadati</taxon>
        <taxon>Pseudomonadota</taxon>
        <taxon>Alphaproteobacteria</taxon>
        <taxon>Hyphomicrobiales</taxon>
        <taxon>Aurantimonadaceae</taxon>
        <taxon>Jiella</taxon>
    </lineage>
</organism>
<feature type="domain" description="DUF7192" evidence="2">
    <location>
        <begin position="69"/>
        <end position="298"/>
    </location>
</feature>
<dbReference type="EMBL" id="JAGJCF010000020">
    <property type="protein sequence ID" value="MBP0617817.1"/>
    <property type="molecule type" value="Genomic_DNA"/>
</dbReference>
<dbReference type="Proteomes" id="UP000678276">
    <property type="component" value="Unassembled WGS sequence"/>
</dbReference>
<evidence type="ECO:0000313" key="4">
    <source>
        <dbReference type="Proteomes" id="UP000678276"/>
    </source>
</evidence>
<protein>
    <recommendedName>
        <fullName evidence="2">DUF7192 domain-containing protein</fullName>
    </recommendedName>
</protein>
<keyword evidence="4" id="KW-1185">Reference proteome</keyword>
<name>A0ABS4BM58_9HYPH</name>
<evidence type="ECO:0000259" key="2">
    <source>
        <dbReference type="Pfam" id="PF23822"/>
    </source>
</evidence>
<proteinExistence type="predicted"/>
<comment type="caution">
    <text evidence="3">The sequence shown here is derived from an EMBL/GenBank/DDBJ whole genome shotgun (WGS) entry which is preliminary data.</text>
</comment>
<accession>A0ABS4BM58</accession>
<dbReference type="Pfam" id="PF23822">
    <property type="entry name" value="DUF7192"/>
    <property type="match status" value="1"/>
</dbReference>
<evidence type="ECO:0000256" key="1">
    <source>
        <dbReference type="SAM" id="MobiDB-lite"/>
    </source>
</evidence>
<dbReference type="InterPro" id="IPR055616">
    <property type="entry name" value="DUF7192"/>
</dbReference>
<gene>
    <name evidence="3" type="ORF">J6595_19740</name>
</gene>
<feature type="region of interest" description="Disordered" evidence="1">
    <location>
        <begin position="1"/>
        <end position="20"/>
    </location>
</feature>
<evidence type="ECO:0000313" key="3">
    <source>
        <dbReference type="EMBL" id="MBP0617817.1"/>
    </source>
</evidence>